<feature type="compositionally biased region" description="Low complexity" evidence="1">
    <location>
        <begin position="62"/>
        <end position="73"/>
    </location>
</feature>
<dbReference type="AlphaFoldDB" id="A0A1X0NZK2"/>
<keyword evidence="3" id="KW-1185">Reference proteome</keyword>
<name>A0A1X0NZK2_9TRYP</name>
<feature type="region of interest" description="Disordered" evidence="1">
    <location>
        <begin position="443"/>
        <end position="504"/>
    </location>
</feature>
<dbReference type="EMBL" id="NBCO01000009">
    <property type="protein sequence ID" value="ORC90124.1"/>
    <property type="molecule type" value="Genomic_DNA"/>
</dbReference>
<gene>
    <name evidence="2" type="ORF">TM35_000091740</name>
</gene>
<dbReference type="RefSeq" id="XP_028884190.1">
    <property type="nucleotide sequence ID" value="XM_029024413.1"/>
</dbReference>
<protein>
    <submittedName>
        <fullName evidence="2">Uncharacterized protein</fullName>
    </submittedName>
</protein>
<organism evidence="2 3">
    <name type="scientific">Trypanosoma theileri</name>
    <dbReference type="NCBI Taxonomy" id="67003"/>
    <lineage>
        <taxon>Eukaryota</taxon>
        <taxon>Discoba</taxon>
        <taxon>Euglenozoa</taxon>
        <taxon>Kinetoplastea</taxon>
        <taxon>Metakinetoplastina</taxon>
        <taxon>Trypanosomatida</taxon>
        <taxon>Trypanosomatidae</taxon>
        <taxon>Trypanosoma</taxon>
    </lineage>
</organism>
<feature type="compositionally biased region" description="Polar residues" evidence="1">
    <location>
        <begin position="456"/>
        <end position="472"/>
    </location>
</feature>
<comment type="caution">
    <text evidence="2">The sequence shown here is derived from an EMBL/GenBank/DDBJ whole genome shotgun (WGS) entry which is preliminary data.</text>
</comment>
<sequence length="561" mass="61501">MESPGISAVPLVLRAPVRQATFFSLALVEELLRHARGVPGGEGAGGVRARLQHETRCEACWPAAAPSPSSPALSPSPSPSLPPSSSSPSPAFLLRIGVLRALGLPAPGPGDNTNDVSIALGREIVSVPRASGEGAADTPPWYREAEQDELQNLALAEWCEDLIFFALHHGFSAVQLRCVLLTAMHLMNTIAELSPHATDMDAETRCSQVLEMLLIEQACGVPNKVVEIHHVPKTVTTEVPDPEYVSALEAKLAKEKNKKQQQLLQEQLAKAPLISQTRTEIQEERVFKEVVIGPYFTLHEVAQILEYLSSSVVQHWRLFRNFFSESQPRKVYNEVQIQCDIWPFCVPPLSEFLEEDVYAMELERKNIINECEKAINEAFNEEFIQPLSKLAQERDGILEDWELQQIKAAEENRRNALDGSGYVQVVRAFTTRLDKLIERNETLCKNEETPAPPLSLQESSSTSRPLSQQTRRSGGKRPAMTASSSSRSVTPRSGATPPSTALAAVAATAETTGASASSQLIQLPADTVFSLEDVEARLCRLEKAAQAALDALKEKPKKKKG</sequence>
<proteinExistence type="predicted"/>
<evidence type="ECO:0000256" key="1">
    <source>
        <dbReference type="SAM" id="MobiDB-lite"/>
    </source>
</evidence>
<accession>A0A1X0NZK2</accession>
<feature type="compositionally biased region" description="Low complexity" evidence="1">
    <location>
        <begin position="478"/>
        <end position="504"/>
    </location>
</feature>
<evidence type="ECO:0000313" key="2">
    <source>
        <dbReference type="EMBL" id="ORC90124.1"/>
    </source>
</evidence>
<dbReference type="VEuPathDB" id="TriTrypDB:TM35_000091740"/>
<evidence type="ECO:0000313" key="3">
    <source>
        <dbReference type="Proteomes" id="UP000192257"/>
    </source>
</evidence>
<dbReference type="GeneID" id="39984193"/>
<feature type="region of interest" description="Disordered" evidence="1">
    <location>
        <begin position="62"/>
        <end position="86"/>
    </location>
</feature>
<dbReference type="Proteomes" id="UP000192257">
    <property type="component" value="Unassembled WGS sequence"/>
</dbReference>
<dbReference type="OrthoDB" id="246474at2759"/>
<reference evidence="2 3" key="1">
    <citation type="submission" date="2017-03" db="EMBL/GenBank/DDBJ databases">
        <title>An alternative strategy for trypanosome survival in the mammalian bloodstream revealed through genome and transcriptome analysis of the ubiquitous bovine parasite Trypanosoma (Megatrypanum) theileri.</title>
        <authorList>
            <person name="Kelly S."/>
            <person name="Ivens A."/>
            <person name="Mott A."/>
            <person name="O'Neill E."/>
            <person name="Emms D."/>
            <person name="Macleod O."/>
            <person name="Voorheis P."/>
            <person name="Matthews J."/>
            <person name="Matthews K."/>
            <person name="Carrington M."/>
        </authorList>
    </citation>
    <scope>NUCLEOTIDE SEQUENCE [LARGE SCALE GENOMIC DNA]</scope>
    <source>
        <strain evidence="2">Edinburgh</strain>
    </source>
</reference>